<name>A0A2M7R7X3_9BACT</name>
<dbReference type="InterPro" id="IPR014717">
    <property type="entry name" value="Transl_elong_EF1B/ribsomal_bS6"/>
</dbReference>
<protein>
    <recommendedName>
        <fullName evidence="5">Type 4a pilus biogenesis protein PilO</fullName>
    </recommendedName>
</protein>
<reference evidence="4" key="1">
    <citation type="submission" date="2017-09" db="EMBL/GenBank/DDBJ databases">
        <title>Depth-based differentiation of microbial function through sediment-hosted aquifers and enrichment of novel symbionts in the deep terrestrial subsurface.</title>
        <authorList>
            <person name="Probst A.J."/>
            <person name="Ladd B."/>
            <person name="Jarett J.K."/>
            <person name="Geller-Mcgrath D.E."/>
            <person name="Sieber C.M.K."/>
            <person name="Emerson J.B."/>
            <person name="Anantharaman K."/>
            <person name="Thomas B.C."/>
            <person name="Malmstrom R."/>
            <person name="Stieglmeier M."/>
            <person name="Klingl A."/>
            <person name="Woyke T."/>
            <person name="Ryan C.M."/>
            <person name="Banfield J.F."/>
        </authorList>
    </citation>
    <scope>NUCLEOTIDE SEQUENCE [LARGE SCALE GENOMIC DNA]</scope>
</reference>
<dbReference type="Proteomes" id="UP000230055">
    <property type="component" value="Unassembled WGS sequence"/>
</dbReference>
<keyword evidence="1" id="KW-0175">Coiled coil</keyword>
<keyword evidence="2" id="KW-1133">Transmembrane helix</keyword>
<organism evidence="3 4">
    <name type="scientific">Candidatus Nealsonbacteria bacterium CG_4_10_14_0_8_um_filter_35_10</name>
    <dbReference type="NCBI Taxonomy" id="1974683"/>
    <lineage>
        <taxon>Bacteria</taxon>
        <taxon>Candidatus Nealsoniibacteriota</taxon>
    </lineage>
</organism>
<dbReference type="Gene3D" id="3.30.70.60">
    <property type="match status" value="1"/>
</dbReference>
<comment type="caution">
    <text evidence="3">The sequence shown here is derived from an EMBL/GenBank/DDBJ whole genome shotgun (WGS) entry which is preliminary data.</text>
</comment>
<accession>A0A2M7R7X3</accession>
<evidence type="ECO:0000313" key="3">
    <source>
        <dbReference type="EMBL" id="PIY90702.1"/>
    </source>
</evidence>
<evidence type="ECO:0000256" key="1">
    <source>
        <dbReference type="SAM" id="Coils"/>
    </source>
</evidence>
<evidence type="ECO:0008006" key="5">
    <source>
        <dbReference type="Google" id="ProtNLM"/>
    </source>
</evidence>
<feature type="transmembrane region" description="Helical" evidence="2">
    <location>
        <begin position="7"/>
        <end position="26"/>
    </location>
</feature>
<sequence>MSPRKKIYFWLLIFTLISLFFIAFLIPKFLKEIRANSQELISLKSELASFQKETENLNKLKVVYQNYQSNLAKIDQIFIDPEVPIEFFNFLDKNASLSQLKIEISPVSKRETETESSPSLFFQISTSGSFLNFLKFLEKLENAPYLIDILNLNVKKIAEREIQSKGLLPQDVESTFLIKVYTK</sequence>
<dbReference type="AlphaFoldDB" id="A0A2M7R7X3"/>
<keyword evidence="2" id="KW-0472">Membrane</keyword>
<dbReference type="EMBL" id="PFLX01000053">
    <property type="protein sequence ID" value="PIY90702.1"/>
    <property type="molecule type" value="Genomic_DNA"/>
</dbReference>
<proteinExistence type="predicted"/>
<evidence type="ECO:0000313" key="4">
    <source>
        <dbReference type="Proteomes" id="UP000230055"/>
    </source>
</evidence>
<evidence type="ECO:0000256" key="2">
    <source>
        <dbReference type="SAM" id="Phobius"/>
    </source>
</evidence>
<feature type="coiled-coil region" evidence="1">
    <location>
        <begin position="33"/>
        <end position="70"/>
    </location>
</feature>
<gene>
    <name evidence="3" type="ORF">COY72_02070</name>
</gene>
<keyword evidence="2" id="KW-0812">Transmembrane</keyword>